<reference evidence="4 5" key="1">
    <citation type="submission" date="2024-09" db="EMBL/GenBank/DDBJ databases">
        <authorList>
            <person name="Sun Q."/>
            <person name="Mori K."/>
        </authorList>
    </citation>
    <scope>NUCLEOTIDE SEQUENCE [LARGE SCALE GENOMIC DNA]</scope>
    <source>
        <strain evidence="4 5">CCM 7609</strain>
    </source>
</reference>
<dbReference type="InterPro" id="IPR008278">
    <property type="entry name" value="4-PPantetheinyl_Trfase_dom"/>
</dbReference>
<feature type="region of interest" description="Disordered" evidence="2">
    <location>
        <begin position="264"/>
        <end position="285"/>
    </location>
</feature>
<feature type="compositionally biased region" description="Pro residues" evidence="2">
    <location>
        <begin position="274"/>
        <end position="285"/>
    </location>
</feature>
<keyword evidence="5" id="KW-1185">Reference proteome</keyword>
<evidence type="ECO:0000313" key="5">
    <source>
        <dbReference type="Proteomes" id="UP001589766"/>
    </source>
</evidence>
<dbReference type="Gene3D" id="3.90.470.20">
    <property type="entry name" value="4'-phosphopantetheinyl transferase domain"/>
    <property type="match status" value="1"/>
</dbReference>
<keyword evidence="1 4" id="KW-0808">Transferase</keyword>
<name>A0ABV6F5I9_9MICC</name>
<evidence type="ECO:0000256" key="1">
    <source>
        <dbReference type="ARBA" id="ARBA00022679"/>
    </source>
</evidence>
<evidence type="ECO:0000259" key="3">
    <source>
        <dbReference type="Pfam" id="PF01648"/>
    </source>
</evidence>
<feature type="compositionally biased region" description="Basic and acidic residues" evidence="2">
    <location>
        <begin position="264"/>
        <end position="273"/>
    </location>
</feature>
<protein>
    <submittedName>
        <fullName evidence="4">4'-phosphopantetheinyl transferase family protein</fullName>
    </submittedName>
</protein>
<accession>A0ABV6F5I9</accession>
<evidence type="ECO:0000256" key="2">
    <source>
        <dbReference type="SAM" id="MobiDB-lite"/>
    </source>
</evidence>
<gene>
    <name evidence="4" type="ORF">ACFFIO_09670</name>
</gene>
<sequence>MATGVGALVRAMPRVTGWAGGRVSDVVSSGDLIQAGLGRDPADGQRMLAGRAALRLLVAYRRGESPHVARTLPIDRTCPRCGTGHGRPTLPGLSLSTASRRGAVLAGVAREQDRIGVDLERIPDQTMPGFDDYALHAAERERFSGRGDTAGLQIGGSPGTPAGTPTGTPTGGPVTRRIALWVLKEAVLKAAGTGLDHPPDQLLLGPGRAETTFHSAGRVHTLTWHPVERALDRHVEELWACVIPAPEGYLGAVAARRPDDVRDVGQDLLDRFPDTPPRAPGPADR</sequence>
<dbReference type="GO" id="GO:0016740">
    <property type="term" value="F:transferase activity"/>
    <property type="evidence" value="ECO:0007669"/>
    <property type="project" value="UniProtKB-KW"/>
</dbReference>
<organism evidence="4 5">
    <name type="scientific">Citricoccus parietis</name>
    <dbReference type="NCBI Taxonomy" id="592307"/>
    <lineage>
        <taxon>Bacteria</taxon>
        <taxon>Bacillati</taxon>
        <taxon>Actinomycetota</taxon>
        <taxon>Actinomycetes</taxon>
        <taxon>Micrococcales</taxon>
        <taxon>Micrococcaceae</taxon>
        <taxon>Citricoccus</taxon>
    </lineage>
</organism>
<dbReference type="Proteomes" id="UP001589766">
    <property type="component" value="Unassembled WGS sequence"/>
</dbReference>
<evidence type="ECO:0000313" key="4">
    <source>
        <dbReference type="EMBL" id="MFC0248768.1"/>
    </source>
</evidence>
<dbReference type="Pfam" id="PF01648">
    <property type="entry name" value="ACPS"/>
    <property type="match status" value="1"/>
</dbReference>
<comment type="caution">
    <text evidence="4">The sequence shown here is derived from an EMBL/GenBank/DDBJ whole genome shotgun (WGS) entry which is preliminary data.</text>
</comment>
<dbReference type="InterPro" id="IPR037143">
    <property type="entry name" value="4-PPantetheinyl_Trfase_dom_sf"/>
</dbReference>
<dbReference type="EMBL" id="JBHLWH010000027">
    <property type="protein sequence ID" value="MFC0248768.1"/>
    <property type="molecule type" value="Genomic_DNA"/>
</dbReference>
<proteinExistence type="predicted"/>
<dbReference type="RefSeq" id="WP_378041357.1">
    <property type="nucleotide sequence ID" value="NZ_JBHLWH010000027.1"/>
</dbReference>
<feature type="domain" description="4'-phosphopantetheinyl transferase" evidence="3">
    <location>
        <begin position="114"/>
        <end position="222"/>
    </location>
</feature>
<dbReference type="SUPFAM" id="SSF56214">
    <property type="entry name" value="4'-phosphopantetheinyl transferase"/>
    <property type="match status" value="1"/>
</dbReference>